<proteinExistence type="predicted"/>
<evidence type="ECO:0000259" key="6">
    <source>
        <dbReference type="PROSITE" id="PS50893"/>
    </source>
</evidence>
<evidence type="ECO:0000256" key="3">
    <source>
        <dbReference type="ARBA" id="ARBA00022840"/>
    </source>
</evidence>
<dbReference type="EMBL" id="CP067420">
    <property type="protein sequence ID" value="QQP87848.1"/>
    <property type="molecule type" value="Genomic_DNA"/>
</dbReference>
<dbReference type="PROSITE" id="PS00211">
    <property type="entry name" value="ABC_TRANSPORTER_1"/>
    <property type="match status" value="1"/>
</dbReference>
<feature type="domain" description="ABC transporter" evidence="6">
    <location>
        <begin position="2"/>
        <end position="242"/>
    </location>
</feature>
<dbReference type="InterPro" id="IPR027417">
    <property type="entry name" value="P-loop_NTPase"/>
</dbReference>
<dbReference type="PANTHER" id="PTHR42794">
    <property type="entry name" value="HEMIN IMPORT ATP-BINDING PROTEIN HMUV"/>
    <property type="match status" value="1"/>
</dbReference>
<accession>A0ABX7B0P9</accession>
<dbReference type="PANTHER" id="PTHR42794:SF1">
    <property type="entry name" value="HEMIN IMPORT ATP-BINDING PROTEIN HMUV"/>
    <property type="match status" value="1"/>
</dbReference>
<protein>
    <submittedName>
        <fullName evidence="7">Heme ABC transporter ATP-binding protein</fullName>
    </submittedName>
</protein>
<comment type="function">
    <text evidence="5">Part of the ABC transporter complex HmuTUV involved in hemin import. Responsible for energy coupling to the transport system.</text>
</comment>
<dbReference type="Proteomes" id="UP000595197">
    <property type="component" value="Chromosome"/>
</dbReference>
<dbReference type="SMART" id="SM00382">
    <property type="entry name" value="AAA"/>
    <property type="match status" value="1"/>
</dbReference>
<dbReference type="SUPFAM" id="SSF52540">
    <property type="entry name" value="P-loop containing nucleoside triphosphate hydrolases"/>
    <property type="match status" value="1"/>
</dbReference>
<evidence type="ECO:0000313" key="8">
    <source>
        <dbReference type="Proteomes" id="UP000595197"/>
    </source>
</evidence>
<dbReference type="GO" id="GO:0005524">
    <property type="term" value="F:ATP binding"/>
    <property type="evidence" value="ECO:0007669"/>
    <property type="project" value="UniProtKB-KW"/>
</dbReference>
<evidence type="ECO:0000256" key="4">
    <source>
        <dbReference type="ARBA" id="ARBA00022967"/>
    </source>
</evidence>
<keyword evidence="8" id="KW-1185">Reference proteome</keyword>
<keyword evidence="1" id="KW-0813">Transport</keyword>
<evidence type="ECO:0000256" key="2">
    <source>
        <dbReference type="ARBA" id="ARBA00022741"/>
    </source>
</evidence>
<dbReference type="CDD" id="cd03214">
    <property type="entry name" value="ABC_Iron-Siderophores_B12_Hemin"/>
    <property type="match status" value="1"/>
</dbReference>
<keyword evidence="3 7" id="KW-0067">ATP-binding</keyword>
<dbReference type="PROSITE" id="PS50893">
    <property type="entry name" value="ABC_TRANSPORTER_2"/>
    <property type="match status" value="1"/>
</dbReference>
<reference evidence="7" key="1">
    <citation type="submission" date="2021-02" db="EMBL/GenBank/DDBJ databases">
        <title>Skermanella TT6 skin isolate.</title>
        <authorList>
            <person name="Lee K."/>
            <person name="Ganzorig M."/>
        </authorList>
    </citation>
    <scope>NUCLEOTIDE SEQUENCE</scope>
    <source>
        <strain evidence="7">TT6</strain>
    </source>
</reference>
<evidence type="ECO:0000256" key="1">
    <source>
        <dbReference type="ARBA" id="ARBA00022448"/>
    </source>
</evidence>
<gene>
    <name evidence="7" type="ORF">IGS68_17395</name>
</gene>
<dbReference type="NCBIfam" id="NF010068">
    <property type="entry name" value="PRK13548.1"/>
    <property type="match status" value="1"/>
</dbReference>
<evidence type="ECO:0000256" key="5">
    <source>
        <dbReference type="ARBA" id="ARBA00037066"/>
    </source>
</evidence>
<dbReference type="InterPro" id="IPR003593">
    <property type="entry name" value="AAA+_ATPase"/>
</dbReference>
<dbReference type="InterPro" id="IPR017871">
    <property type="entry name" value="ABC_transporter-like_CS"/>
</dbReference>
<organism evidence="7 8">
    <name type="scientific">Skermanella cutis</name>
    <dbReference type="NCBI Taxonomy" id="2775420"/>
    <lineage>
        <taxon>Bacteria</taxon>
        <taxon>Pseudomonadati</taxon>
        <taxon>Pseudomonadota</taxon>
        <taxon>Alphaproteobacteria</taxon>
        <taxon>Rhodospirillales</taxon>
        <taxon>Azospirillaceae</taxon>
        <taxon>Skermanella</taxon>
    </lineage>
</organism>
<keyword evidence="4" id="KW-1278">Translocase</keyword>
<dbReference type="RefSeq" id="WP_201071868.1">
    <property type="nucleotide sequence ID" value="NZ_CP067420.1"/>
</dbReference>
<name>A0ABX7B0P9_9PROT</name>
<keyword evidence="2" id="KW-0547">Nucleotide-binding</keyword>
<dbReference type="InterPro" id="IPR003439">
    <property type="entry name" value="ABC_transporter-like_ATP-bd"/>
</dbReference>
<evidence type="ECO:0000313" key="7">
    <source>
        <dbReference type="EMBL" id="QQP87848.1"/>
    </source>
</evidence>
<sequence>MIRATEATLRRRGRALVDRVSLDLQPGTLTAVLGPNGAGKSSLVRLLSGETPPDAGTVTLDDRPLAEWEPEMLARRRAVLSQSVTLSFPLGAAEVAMLGRAPHRARATRAESLKAVERALLAADALHLSERSYPSLSGGEQQRVQFARVLAQLDDDADPSPRYLLLDEPTSSLDIRHQAQLLGLAHGLARRGWAVMAVLHDPNLAAVHADTIVLMRDGRVLTAGSPWTVMTPDCLAAAFDHPVLVSRRTDLDRPLIVPAVQGGTCSG</sequence>
<dbReference type="Gene3D" id="3.40.50.300">
    <property type="entry name" value="P-loop containing nucleotide triphosphate hydrolases"/>
    <property type="match status" value="1"/>
</dbReference>
<dbReference type="Pfam" id="PF00005">
    <property type="entry name" value="ABC_tran"/>
    <property type="match status" value="1"/>
</dbReference>